<comment type="caution">
    <text evidence="1">The sequence shown here is derived from an EMBL/GenBank/DDBJ whole genome shotgun (WGS) entry which is preliminary data.</text>
</comment>
<name>A0ACC1P6J0_9PEZI</name>
<organism evidence="1 2">
    <name type="scientific">Xylaria curta</name>
    <dbReference type="NCBI Taxonomy" id="42375"/>
    <lineage>
        <taxon>Eukaryota</taxon>
        <taxon>Fungi</taxon>
        <taxon>Dikarya</taxon>
        <taxon>Ascomycota</taxon>
        <taxon>Pezizomycotina</taxon>
        <taxon>Sordariomycetes</taxon>
        <taxon>Xylariomycetidae</taxon>
        <taxon>Xylariales</taxon>
        <taxon>Xylariaceae</taxon>
        <taxon>Xylaria</taxon>
    </lineage>
</organism>
<dbReference type="Proteomes" id="UP001143856">
    <property type="component" value="Unassembled WGS sequence"/>
</dbReference>
<dbReference type="EMBL" id="JAPDGR010000910">
    <property type="protein sequence ID" value="KAJ2986686.1"/>
    <property type="molecule type" value="Genomic_DNA"/>
</dbReference>
<keyword evidence="2" id="KW-1185">Reference proteome</keyword>
<evidence type="ECO:0000313" key="1">
    <source>
        <dbReference type="EMBL" id="KAJ2986686.1"/>
    </source>
</evidence>
<reference evidence="1" key="1">
    <citation type="submission" date="2022-10" db="EMBL/GenBank/DDBJ databases">
        <title>Genome Sequence of Xylaria curta.</title>
        <authorList>
            <person name="Buettner E."/>
        </authorList>
    </citation>
    <scope>NUCLEOTIDE SEQUENCE</scope>
    <source>
        <strain evidence="1">Babe10</strain>
    </source>
</reference>
<sequence>MVLSWSSQPLKAMYIAFFVATSAVRLLLRLGYYLPNYLRPLPEWSLTTSVMVAMLRDFFDLVEATHMVGVLQADIKRGKDQYVRISPLEGAGVYTNVLKPTDVVKPVPLGALWYPNTNAANAVNKHKIVLHFPSGAFIYSHDPHIAGKEAANLINKCIQPAKTLIVPYRISTSTSTVFPAAIQDAVTVYNHVLQSGIEPRNVILCGDSAGANVVLALMRYLEAGDAELPLPEGAMVWSPWLDVTAEGICRYTKSRQLRTDCLTSTILQHGLCAYVPRNGVSDAAKPYISPLHHLFRTHIPIFIQTGTAELFYDEMRIFAREMSKVEGNTVRYHETVSAPHDILLGYRLFGFKPEAERAASEACNFLGD</sequence>
<protein>
    <submittedName>
        <fullName evidence="1">Uncharacterized protein</fullName>
    </submittedName>
</protein>
<proteinExistence type="predicted"/>
<gene>
    <name evidence="1" type="ORF">NUW58_g4909</name>
</gene>
<accession>A0ACC1P6J0</accession>
<evidence type="ECO:0000313" key="2">
    <source>
        <dbReference type="Proteomes" id="UP001143856"/>
    </source>
</evidence>